<dbReference type="InterPro" id="IPR001254">
    <property type="entry name" value="Trypsin_dom"/>
</dbReference>
<evidence type="ECO:0000256" key="2">
    <source>
        <dbReference type="SAM" id="SignalP"/>
    </source>
</evidence>
<feature type="signal peptide" evidence="2">
    <location>
        <begin position="1"/>
        <end position="20"/>
    </location>
</feature>
<dbReference type="SUPFAM" id="SSF50494">
    <property type="entry name" value="Trypsin-like serine proteases"/>
    <property type="match status" value="1"/>
</dbReference>
<feature type="domain" description="Peptidase S1" evidence="3">
    <location>
        <begin position="35"/>
        <end position="83"/>
    </location>
</feature>
<dbReference type="AlphaFoldDB" id="A0A0M3JN99"/>
<protein>
    <submittedName>
        <fullName evidence="6">Peptidase S1 domain-containing protein</fullName>
    </submittedName>
</protein>
<evidence type="ECO:0000313" key="5">
    <source>
        <dbReference type="Proteomes" id="UP000267096"/>
    </source>
</evidence>
<dbReference type="InterPro" id="IPR009003">
    <property type="entry name" value="Peptidase_S1_PA"/>
</dbReference>
<evidence type="ECO:0000313" key="6">
    <source>
        <dbReference type="WBParaSite" id="ASIM_0000913901-mRNA-1"/>
    </source>
</evidence>
<dbReference type="EMBL" id="UYRR01025423">
    <property type="protein sequence ID" value="VDK35015.1"/>
    <property type="molecule type" value="Genomic_DNA"/>
</dbReference>
<evidence type="ECO:0000313" key="4">
    <source>
        <dbReference type="EMBL" id="VDK35015.1"/>
    </source>
</evidence>
<dbReference type="PANTHER" id="PTHR24252">
    <property type="entry name" value="ACROSIN-RELATED"/>
    <property type="match status" value="1"/>
</dbReference>
<dbReference type="Gene3D" id="2.40.10.10">
    <property type="entry name" value="Trypsin-like serine proteases"/>
    <property type="match status" value="1"/>
</dbReference>
<keyword evidence="1" id="KW-1015">Disulfide bond</keyword>
<reference evidence="6" key="1">
    <citation type="submission" date="2017-02" db="UniProtKB">
        <authorList>
            <consortium name="WormBaseParasite"/>
        </authorList>
    </citation>
    <scope>IDENTIFICATION</scope>
</reference>
<gene>
    <name evidence="4" type="ORF">ASIM_LOCUS8882</name>
</gene>
<dbReference type="PROSITE" id="PS00134">
    <property type="entry name" value="TRYPSIN_HIS"/>
    <property type="match status" value="1"/>
</dbReference>
<accession>A0A0M3JN99</accession>
<evidence type="ECO:0000256" key="1">
    <source>
        <dbReference type="ARBA" id="ARBA00023157"/>
    </source>
</evidence>
<feature type="chain" id="PRO_5043120914" evidence="2">
    <location>
        <begin position="21"/>
        <end position="84"/>
    </location>
</feature>
<dbReference type="Pfam" id="PF00089">
    <property type="entry name" value="Trypsin"/>
    <property type="match status" value="1"/>
</dbReference>
<dbReference type="GO" id="GO:0006508">
    <property type="term" value="P:proteolysis"/>
    <property type="evidence" value="ECO:0007669"/>
    <property type="project" value="InterPro"/>
</dbReference>
<dbReference type="OrthoDB" id="5844829at2759"/>
<evidence type="ECO:0000259" key="3">
    <source>
        <dbReference type="Pfam" id="PF00089"/>
    </source>
</evidence>
<sequence length="84" mass="9151">MNSLFYTFGILIFGIHCCDGSKCGLKKDVNPFMRIIGGDVPGQNSWPWQALFITLNDDGIGLMCGATLITNQWLLTAAHCAQSV</sequence>
<proteinExistence type="predicted"/>
<dbReference type="InterPro" id="IPR043504">
    <property type="entry name" value="Peptidase_S1_PA_chymotrypsin"/>
</dbReference>
<dbReference type="Proteomes" id="UP000267096">
    <property type="component" value="Unassembled WGS sequence"/>
</dbReference>
<reference evidence="4 5" key="2">
    <citation type="submission" date="2018-11" db="EMBL/GenBank/DDBJ databases">
        <authorList>
            <consortium name="Pathogen Informatics"/>
        </authorList>
    </citation>
    <scope>NUCLEOTIDE SEQUENCE [LARGE SCALE GENOMIC DNA]</scope>
</reference>
<organism evidence="6">
    <name type="scientific">Anisakis simplex</name>
    <name type="common">Herring worm</name>
    <dbReference type="NCBI Taxonomy" id="6269"/>
    <lineage>
        <taxon>Eukaryota</taxon>
        <taxon>Metazoa</taxon>
        <taxon>Ecdysozoa</taxon>
        <taxon>Nematoda</taxon>
        <taxon>Chromadorea</taxon>
        <taxon>Rhabditida</taxon>
        <taxon>Spirurina</taxon>
        <taxon>Ascaridomorpha</taxon>
        <taxon>Ascaridoidea</taxon>
        <taxon>Anisakidae</taxon>
        <taxon>Anisakis</taxon>
        <taxon>Anisakis simplex complex</taxon>
    </lineage>
</organism>
<keyword evidence="5" id="KW-1185">Reference proteome</keyword>
<keyword evidence="2" id="KW-0732">Signal</keyword>
<dbReference type="GO" id="GO:0004252">
    <property type="term" value="F:serine-type endopeptidase activity"/>
    <property type="evidence" value="ECO:0007669"/>
    <property type="project" value="InterPro"/>
</dbReference>
<dbReference type="InterPro" id="IPR018114">
    <property type="entry name" value="TRYPSIN_HIS"/>
</dbReference>
<dbReference type="PANTHER" id="PTHR24252:SF7">
    <property type="entry name" value="HYALIN"/>
    <property type="match status" value="1"/>
</dbReference>
<name>A0A0M3JN99_ANISI</name>
<dbReference type="WBParaSite" id="ASIM_0000913901-mRNA-1">
    <property type="protein sequence ID" value="ASIM_0000913901-mRNA-1"/>
    <property type="gene ID" value="ASIM_0000913901"/>
</dbReference>